<feature type="transmembrane region" description="Helical" evidence="1">
    <location>
        <begin position="180"/>
        <end position="199"/>
    </location>
</feature>
<keyword evidence="3" id="KW-1185">Reference proteome</keyword>
<organism evidence="2 3">
    <name type="scientific">Paenibacillus sacheonensis</name>
    <dbReference type="NCBI Taxonomy" id="742054"/>
    <lineage>
        <taxon>Bacteria</taxon>
        <taxon>Bacillati</taxon>
        <taxon>Bacillota</taxon>
        <taxon>Bacilli</taxon>
        <taxon>Bacillales</taxon>
        <taxon>Paenibacillaceae</taxon>
        <taxon>Paenibacillus</taxon>
    </lineage>
</organism>
<keyword evidence="1" id="KW-1133">Transmembrane helix</keyword>
<keyword evidence="1" id="KW-0812">Transmembrane</keyword>
<evidence type="ECO:0008006" key="4">
    <source>
        <dbReference type="Google" id="ProtNLM"/>
    </source>
</evidence>
<feature type="transmembrane region" description="Helical" evidence="1">
    <location>
        <begin position="20"/>
        <end position="40"/>
    </location>
</feature>
<proteinExistence type="predicted"/>
<name>A0A7X4YPQ5_9BACL</name>
<feature type="transmembrane region" description="Helical" evidence="1">
    <location>
        <begin position="111"/>
        <end position="134"/>
    </location>
</feature>
<evidence type="ECO:0000256" key="1">
    <source>
        <dbReference type="SAM" id="Phobius"/>
    </source>
</evidence>
<dbReference type="PANTHER" id="PTHR36832">
    <property type="entry name" value="SLR1174 PROTEIN-RELATED"/>
    <property type="match status" value="1"/>
</dbReference>
<feature type="transmembrane region" description="Helical" evidence="1">
    <location>
        <begin position="205"/>
        <end position="224"/>
    </location>
</feature>
<feature type="transmembrane region" description="Helical" evidence="1">
    <location>
        <begin position="236"/>
        <end position="257"/>
    </location>
</feature>
<keyword evidence="1" id="KW-0472">Membrane</keyword>
<dbReference type="InterPro" id="IPR010390">
    <property type="entry name" value="ABC-2_transporter-like"/>
</dbReference>
<dbReference type="EMBL" id="JAAAMU010000006">
    <property type="protein sequence ID" value="NBC70282.1"/>
    <property type="molecule type" value="Genomic_DNA"/>
</dbReference>
<gene>
    <name evidence="2" type="ORF">GT003_14880</name>
</gene>
<accession>A0A7X4YPQ5</accession>
<comment type="caution">
    <text evidence="2">The sequence shown here is derived from an EMBL/GenBank/DDBJ whole genome shotgun (WGS) entry which is preliminary data.</text>
</comment>
<dbReference type="Pfam" id="PF06182">
    <property type="entry name" value="ABC2_membrane_6"/>
    <property type="match status" value="1"/>
</dbReference>
<evidence type="ECO:0000313" key="2">
    <source>
        <dbReference type="EMBL" id="NBC70282.1"/>
    </source>
</evidence>
<reference evidence="2 3" key="1">
    <citation type="submission" date="2020-01" db="EMBL/GenBank/DDBJ databases">
        <title>Paenibacillus soybeanensis sp. nov. isolated from the nodules of soybean (Glycine max(L.) Merr).</title>
        <authorList>
            <person name="Wang H."/>
        </authorList>
    </citation>
    <scope>NUCLEOTIDE SEQUENCE [LARGE SCALE GENOMIC DNA]</scope>
    <source>
        <strain evidence="2 3">DSM 23054</strain>
    </source>
</reference>
<feature type="transmembrane region" description="Helical" evidence="1">
    <location>
        <begin position="140"/>
        <end position="168"/>
    </location>
</feature>
<dbReference type="OrthoDB" id="8582979at2"/>
<dbReference type="Proteomes" id="UP000558113">
    <property type="component" value="Unassembled WGS sequence"/>
</dbReference>
<protein>
    <recommendedName>
        <fullName evidence="4">ABC transporter permease</fullName>
    </recommendedName>
</protein>
<evidence type="ECO:0000313" key="3">
    <source>
        <dbReference type="Proteomes" id="UP000558113"/>
    </source>
</evidence>
<dbReference type="AlphaFoldDB" id="A0A7X4YPQ5"/>
<dbReference type="RefSeq" id="WP_161699031.1">
    <property type="nucleotide sequence ID" value="NZ_JAAAMU010000006.1"/>
</dbReference>
<dbReference type="PANTHER" id="PTHR36832:SF1">
    <property type="entry name" value="SLR1174 PROTEIN"/>
    <property type="match status" value="1"/>
</dbReference>
<sequence>MNAYLALTWMSFKNRKVYKLNVFFRVCSSVLLIVVLREIWTAVYGSGASGLTVTLADMLTYSVIASIIRTLIPSDFHYDISQRVQTGDIVLDLQKPWSYLAMTFFRTLADLLFGLVYVVIPIAAASLLLFPIGVPTGAQAVWFVLSGLLGYGIAFSLTFLVGLLAFLFTEVGGFGMIKSTILEICSGAMIPLWLFPAGAAKVLELLPFQGVFSIPISIYIGKLQGAAMWHGLELQLIWAASLLALAQVLLVVFNRLLVTTGG</sequence>